<keyword evidence="8" id="KW-0408">Iron</keyword>
<evidence type="ECO:0000256" key="6">
    <source>
        <dbReference type="ARBA" id="ARBA00022723"/>
    </source>
</evidence>
<keyword evidence="7" id="KW-0663">Pyridoxal phosphate</keyword>
<dbReference type="InterPro" id="IPR015421">
    <property type="entry name" value="PyrdxlP-dep_Trfase_major"/>
</dbReference>
<dbReference type="GO" id="GO:0051536">
    <property type="term" value="F:iron-sulfur cluster binding"/>
    <property type="evidence" value="ECO:0007669"/>
    <property type="project" value="UniProtKB-KW"/>
</dbReference>
<accession>A0A506U7G2</accession>
<keyword evidence="13" id="KW-1185">Reference proteome</keyword>
<keyword evidence="6" id="KW-0479">Metal-binding</keyword>
<evidence type="ECO:0000256" key="1">
    <source>
        <dbReference type="ARBA" id="ARBA00001933"/>
    </source>
</evidence>
<proteinExistence type="inferred from homology"/>
<dbReference type="PIRSF" id="PIRSF005572">
    <property type="entry name" value="NifS"/>
    <property type="match status" value="1"/>
</dbReference>
<comment type="cofactor">
    <cofactor evidence="1">
        <name>pyridoxal 5'-phosphate</name>
        <dbReference type="ChEBI" id="CHEBI:597326"/>
    </cofactor>
</comment>
<gene>
    <name evidence="12" type="ORF">FJU08_13450</name>
</gene>
<dbReference type="GO" id="GO:0031071">
    <property type="term" value="F:cysteine desulfurase activity"/>
    <property type="evidence" value="ECO:0007669"/>
    <property type="project" value="UniProtKB-EC"/>
</dbReference>
<dbReference type="Gene3D" id="3.40.640.10">
    <property type="entry name" value="Type I PLP-dependent aspartate aminotransferase-like (Major domain)"/>
    <property type="match status" value="1"/>
</dbReference>
<dbReference type="InterPro" id="IPR016454">
    <property type="entry name" value="Cysteine_dSase"/>
</dbReference>
<evidence type="ECO:0000256" key="5">
    <source>
        <dbReference type="ARBA" id="ARBA00022679"/>
    </source>
</evidence>
<evidence type="ECO:0000256" key="7">
    <source>
        <dbReference type="ARBA" id="ARBA00022898"/>
    </source>
</evidence>
<dbReference type="SUPFAM" id="SSF53383">
    <property type="entry name" value="PLP-dependent transferases"/>
    <property type="match status" value="1"/>
</dbReference>
<evidence type="ECO:0000256" key="9">
    <source>
        <dbReference type="ARBA" id="ARBA00023014"/>
    </source>
</evidence>
<evidence type="ECO:0000256" key="10">
    <source>
        <dbReference type="ARBA" id="ARBA00050776"/>
    </source>
</evidence>
<dbReference type="OrthoDB" id="9808002at2"/>
<comment type="caution">
    <text evidence="12">The sequence shown here is derived from an EMBL/GenBank/DDBJ whole genome shotgun (WGS) entry which is preliminary data.</text>
</comment>
<dbReference type="Proteomes" id="UP000318801">
    <property type="component" value="Unassembled WGS sequence"/>
</dbReference>
<dbReference type="RefSeq" id="WP_141149523.1">
    <property type="nucleotide sequence ID" value="NZ_VHLG01000008.1"/>
</dbReference>
<evidence type="ECO:0000313" key="13">
    <source>
        <dbReference type="Proteomes" id="UP000318801"/>
    </source>
</evidence>
<organism evidence="12 13">
    <name type="scientific">Martelella alba</name>
    <dbReference type="NCBI Taxonomy" id="2590451"/>
    <lineage>
        <taxon>Bacteria</taxon>
        <taxon>Pseudomonadati</taxon>
        <taxon>Pseudomonadota</taxon>
        <taxon>Alphaproteobacteria</taxon>
        <taxon>Hyphomicrobiales</taxon>
        <taxon>Aurantimonadaceae</taxon>
        <taxon>Martelella</taxon>
    </lineage>
</organism>
<sequence length="388" mass="40218">MSMSRTYLDWNATAMLLPEARAAAIEGLDLAGNASSVHREGRAVRARVEAARRAVGELVEADSAHVIFTAGATEASNLVLTPDFRMGRSPVRLGGVYVSAIEHPAIFEGGRFGGDQRHEIPVLADGRVDLAALEALLATHDRSKGLAMVAIMLVSNETGVIQPVKKAAEIVHAHGGLLVVDAVQAVGRIPVSIEDIGADFLILSSHKIGGPKGIGALVSRGETLMPAPLVRGGGQEKGHHSGTENVPAILGFGAAAEFAAVGLDARNQRIEGLRNRLEAAMRDLAPDLVIHGAASPRVANTSYFTLPGLKAETGQIAFDLEGIALSAGSACSSGKVGESHVLKAMGEDARQGALRISLGWETGDDDVDAAIAAFTRIAGRLKPSGKAA</sequence>
<protein>
    <recommendedName>
        <fullName evidence="4">Cysteine desulfurase</fullName>
    </recommendedName>
</protein>
<dbReference type="EMBL" id="VHLG01000008">
    <property type="protein sequence ID" value="TPW29800.1"/>
    <property type="molecule type" value="Genomic_DNA"/>
</dbReference>
<dbReference type="InterPro" id="IPR000192">
    <property type="entry name" value="Aminotrans_V_dom"/>
</dbReference>
<evidence type="ECO:0000256" key="4">
    <source>
        <dbReference type="ARBA" id="ARBA00013558"/>
    </source>
</evidence>
<name>A0A506U7G2_9HYPH</name>
<evidence type="ECO:0000259" key="11">
    <source>
        <dbReference type="Pfam" id="PF00266"/>
    </source>
</evidence>
<evidence type="ECO:0000256" key="2">
    <source>
        <dbReference type="ARBA" id="ARBA00003120"/>
    </source>
</evidence>
<comment type="catalytic activity">
    <reaction evidence="10">
        <text>(sulfur carrier)-H + L-cysteine = (sulfur carrier)-SH + L-alanine</text>
        <dbReference type="Rhea" id="RHEA:43892"/>
        <dbReference type="Rhea" id="RHEA-COMP:14737"/>
        <dbReference type="Rhea" id="RHEA-COMP:14739"/>
        <dbReference type="ChEBI" id="CHEBI:29917"/>
        <dbReference type="ChEBI" id="CHEBI:35235"/>
        <dbReference type="ChEBI" id="CHEBI:57972"/>
        <dbReference type="ChEBI" id="CHEBI:64428"/>
        <dbReference type="EC" id="2.8.1.7"/>
    </reaction>
</comment>
<dbReference type="GO" id="GO:0046872">
    <property type="term" value="F:metal ion binding"/>
    <property type="evidence" value="ECO:0007669"/>
    <property type="project" value="UniProtKB-KW"/>
</dbReference>
<dbReference type="InterPro" id="IPR015424">
    <property type="entry name" value="PyrdxlP-dep_Trfase"/>
</dbReference>
<dbReference type="PANTHER" id="PTHR11601:SF34">
    <property type="entry name" value="CYSTEINE DESULFURASE"/>
    <property type="match status" value="1"/>
</dbReference>
<keyword evidence="9" id="KW-0411">Iron-sulfur</keyword>
<feature type="domain" description="Aminotransferase class V" evidence="11">
    <location>
        <begin position="6"/>
        <end position="369"/>
    </location>
</feature>
<dbReference type="PANTHER" id="PTHR11601">
    <property type="entry name" value="CYSTEINE DESULFURYLASE FAMILY MEMBER"/>
    <property type="match status" value="1"/>
</dbReference>
<comment type="similarity">
    <text evidence="3">Belongs to the class-V pyridoxal-phosphate-dependent aminotransferase family. NifS/IscS subfamily.</text>
</comment>
<dbReference type="Gene3D" id="1.10.260.50">
    <property type="match status" value="1"/>
</dbReference>
<dbReference type="AlphaFoldDB" id="A0A506U7G2"/>
<dbReference type="Pfam" id="PF00266">
    <property type="entry name" value="Aminotran_5"/>
    <property type="match status" value="1"/>
</dbReference>
<dbReference type="Gene3D" id="3.90.1150.10">
    <property type="entry name" value="Aspartate Aminotransferase, domain 1"/>
    <property type="match status" value="1"/>
</dbReference>
<evidence type="ECO:0000256" key="8">
    <source>
        <dbReference type="ARBA" id="ARBA00023004"/>
    </source>
</evidence>
<evidence type="ECO:0000313" key="12">
    <source>
        <dbReference type="EMBL" id="TPW29800.1"/>
    </source>
</evidence>
<keyword evidence="5" id="KW-0808">Transferase</keyword>
<evidence type="ECO:0000256" key="3">
    <source>
        <dbReference type="ARBA" id="ARBA00006490"/>
    </source>
</evidence>
<reference evidence="12 13" key="1">
    <citation type="submission" date="2019-06" db="EMBL/GenBank/DDBJ databases">
        <authorList>
            <person name="Li M."/>
        </authorList>
    </citation>
    <scope>NUCLEOTIDE SEQUENCE [LARGE SCALE GENOMIC DNA]</scope>
    <source>
        <strain evidence="12 13">BGMRC2036</strain>
    </source>
</reference>
<dbReference type="InterPro" id="IPR015422">
    <property type="entry name" value="PyrdxlP-dep_Trfase_small"/>
</dbReference>
<comment type="function">
    <text evidence="2">Catalyzes the removal of elemental sulfur atoms from cysteine to produce alanine. Seems to participate in the biosynthesis of the nitrogenase metalloclusters by providing the inorganic sulfur required for the Fe-S core formation.</text>
</comment>